<dbReference type="AlphaFoldDB" id="A0A433A124"/>
<keyword evidence="6 8" id="KW-0472">Membrane</keyword>
<feature type="transmembrane region" description="Helical" evidence="8">
    <location>
        <begin position="84"/>
        <end position="104"/>
    </location>
</feature>
<dbReference type="OrthoDB" id="4142200at2759"/>
<keyword evidence="3 7" id="KW-0813">Transport</keyword>
<dbReference type="InterPro" id="IPR036259">
    <property type="entry name" value="MFS_trans_sf"/>
</dbReference>
<evidence type="ECO:0000256" key="3">
    <source>
        <dbReference type="ARBA" id="ARBA00022448"/>
    </source>
</evidence>
<evidence type="ECO:0000313" key="10">
    <source>
        <dbReference type="EMBL" id="RUO96329.1"/>
    </source>
</evidence>
<gene>
    <name evidence="10" type="ORF">BC936DRAFT_142197</name>
</gene>
<feature type="domain" description="Major facilitator superfamily (MFS) profile" evidence="9">
    <location>
        <begin position="40"/>
        <end position="492"/>
    </location>
</feature>
<comment type="caution">
    <text evidence="10">The sequence shown here is derived from an EMBL/GenBank/DDBJ whole genome shotgun (WGS) entry which is preliminary data.</text>
</comment>
<keyword evidence="11" id="KW-1185">Reference proteome</keyword>
<dbReference type="PROSITE" id="PS50850">
    <property type="entry name" value="MFS"/>
    <property type="match status" value="1"/>
</dbReference>
<evidence type="ECO:0000256" key="6">
    <source>
        <dbReference type="ARBA" id="ARBA00023136"/>
    </source>
</evidence>
<dbReference type="InterPro" id="IPR005828">
    <property type="entry name" value="MFS_sugar_transport-like"/>
</dbReference>
<dbReference type="GO" id="GO:0016020">
    <property type="term" value="C:membrane"/>
    <property type="evidence" value="ECO:0007669"/>
    <property type="project" value="UniProtKB-SubCell"/>
</dbReference>
<feature type="transmembrane region" description="Helical" evidence="8">
    <location>
        <begin position="439"/>
        <end position="461"/>
    </location>
</feature>
<evidence type="ECO:0000256" key="7">
    <source>
        <dbReference type="RuleBase" id="RU003346"/>
    </source>
</evidence>
<dbReference type="FunFam" id="1.20.1250.20:FF:000026">
    <property type="entry name" value="MFS quinate transporter QutD"/>
    <property type="match status" value="1"/>
</dbReference>
<evidence type="ECO:0000256" key="2">
    <source>
        <dbReference type="ARBA" id="ARBA00010992"/>
    </source>
</evidence>
<dbReference type="Gene3D" id="1.20.1250.20">
    <property type="entry name" value="MFS general substrate transporter like domains"/>
    <property type="match status" value="1"/>
</dbReference>
<evidence type="ECO:0000256" key="8">
    <source>
        <dbReference type="SAM" id="Phobius"/>
    </source>
</evidence>
<name>A0A433A124_9FUNG</name>
<dbReference type="InterPro" id="IPR020846">
    <property type="entry name" value="MFS_dom"/>
</dbReference>
<feature type="transmembrane region" description="Helical" evidence="8">
    <location>
        <begin position="399"/>
        <end position="419"/>
    </location>
</feature>
<dbReference type="InterPro" id="IPR003663">
    <property type="entry name" value="Sugar/inositol_transpt"/>
</dbReference>
<keyword evidence="10" id="KW-0762">Sugar transport</keyword>
<keyword evidence="5 8" id="KW-1133">Transmembrane helix</keyword>
<keyword evidence="4 8" id="KW-0812">Transmembrane</keyword>
<dbReference type="Pfam" id="PF00083">
    <property type="entry name" value="Sugar_tr"/>
    <property type="match status" value="1"/>
</dbReference>
<feature type="transmembrane region" description="Helical" evidence="8">
    <location>
        <begin position="467"/>
        <end position="488"/>
    </location>
</feature>
<dbReference type="Proteomes" id="UP000268093">
    <property type="component" value="Unassembled WGS sequence"/>
</dbReference>
<feature type="transmembrane region" description="Helical" evidence="8">
    <location>
        <begin position="170"/>
        <end position="188"/>
    </location>
</feature>
<reference evidence="10 11" key="1">
    <citation type="journal article" date="2018" name="New Phytol.">
        <title>Phylogenomics of Endogonaceae and evolution of mycorrhizas within Mucoromycota.</title>
        <authorList>
            <person name="Chang Y."/>
            <person name="Desiro A."/>
            <person name="Na H."/>
            <person name="Sandor L."/>
            <person name="Lipzen A."/>
            <person name="Clum A."/>
            <person name="Barry K."/>
            <person name="Grigoriev I.V."/>
            <person name="Martin F.M."/>
            <person name="Stajich J.E."/>
            <person name="Smith M.E."/>
            <person name="Bonito G."/>
            <person name="Spatafora J.W."/>
        </authorList>
    </citation>
    <scope>NUCLEOTIDE SEQUENCE [LARGE SCALE GENOMIC DNA]</scope>
    <source>
        <strain evidence="10 11">GMNB39</strain>
    </source>
</reference>
<proteinExistence type="inferred from homology"/>
<accession>A0A433A124</accession>
<evidence type="ECO:0000256" key="4">
    <source>
        <dbReference type="ARBA" id="ARBA00022692"/>
    </source>
</evidence>
<comment type="subcellular location">
    <subcellularLocation>
        <location evidence="1">Membrane</location>
        <topology evidence="1">Multi-pass membrane protein</topology>
    </subcellularLocation>
</comment>
<dbReference type="GO" id="GO:0005351">
    <property type="term" value="F:carbohydrate:proton symporter activity"/>
    <property type="evidence" value="ECO:0007669"/>
    <property type="project" value="TreeGrafter"/>
</dbReference>
<dbReference type="InterPro" id="IPR005829">
    <property type="entry name" value="Sugar_transporter_CS"/>
</dbReference>
<dbReference type="PROSITE" id="PS00216">
    <property type="entry name" value="SUGAR_TRANSPORT_1"/>
    <property type="match status" value="2"/>
</dbReference>
<feature type="transmembrane region" description="Helical" evidence="8">
    <location>
        <begin position="136"/>
        <end position="158"/>
    </location>
</feature>
<dbReference type="CDD" id="cd17356">
    <property type="entry name" value="MFS_HXT"/>
    <property type="match status" value="1"/>
</dbReference>
<protein>
    <submittedName>
        <fullName evidence="10">Sugar transporter</fullName>
    </submittedName>
</protein>
<dbReference type="PROSITE" id="PS00217">
    <property type="entry name" value="SUGAR_TRANSPORT_2"/>
    <property type="match status" value="1"/>
</dbReference>
<evidence type="ECO:0000259" key="9">
    <source>
        <dbReference type="PROSITE" id="PS50850"/>
    </source>
</evidence>
<dbReference type="NCBIfam" id="TIGR00879">
    <property type="entry name" value="SP"/>
    <property type="match status" value="1"/>
</dbReference>
<feature type="transmembrane region" description="Helical" evidence="8">
    <location>
        <begin position="35"/>
        <end position="64"/>
    </location>
</feature>
<feature type="transmembrane region" description="Helical" evidence="8">
    <location>
        <begin position="111"/>
        <end position="130"/>
    </location>
</feature>
<comment type="similarity">
    <text evidence="2 7">Belongs to the major facilitator superfamily. Sugar transporter (TC 2.A.1.1) family.</text>
</comment>
<evidence type="ECO:0000313" key="11">
    <source>
        <dbReference type="Proteomes" id="UP000268093"/>
    </source>
</evidence>
<sequence>MLGVMTGDSRAVYKALDLPSVLSSTQYPTYTMGNVIIYAVSGFSAIGGFLFGYDIGVISGVIAIGQFSEFMTGEAALDSVTKATVVSILLAGCFVGALVSGILADVFGRRWSIFGGSILFILGAALQAAATKLTMMYGGRVIAGLAIGSLSMVVPLYQSEIAPKEIRGRLISLQQWAITIGILVSFWIDYGTSFMEGTISWRIPLGIQTAPALILAIGMLFMPYSPRWLLDKDRDEDAWVVLARLHGNGDKNHPLVQEEFNEIKESIRIEREESVRSYSELFKGTVLRRLILGVFIQIFQQLTGINSIMYYAPAIFQQAGLQGTSASLLATGINGVLNMLATIPAILYIDRWGRRWTLISGAAIMGGSMLIIGAIMASVGKTIYNDNGSKSVDLTGHTGASYTIIVFIYIFVMAFAYSWGPIGWIYPCEIYPLRIRAKATSVTTAANWLFNFIIGYITPLLMDSITWGVYILLMCFCVIMSLSVYFFYPETKGRSLEEMEVIFGSKSSFVNGDEKA</sequence>
<feature type="transmembrane region" description="Helical" evidence="8">
    <location>
        <begin position="290"/>
        <end position="312"/>
    </location>
</feature>
<evidence type="ECO:0000256" key="5">
    <source>
        <dbReference type="ARBA" id="ARBA00022989"/>
    </source>
</evidence>
<feature type="transmembrane region" description="Helical" evidence="8">
    <location>
        <begin position="203"/>
        <end position="224"/>
    </location>
</feature>
<dbReference type="EMBL" id="RBNI01021950">
    <property type="protein sequence ID" value="RUO96329.1"/>
    <property type="molecule type" value="Genomic_DNA"/>
</dbReference>
<feature type="transmembrane region" description="Helical" evidence="8">
    <location>
        <begin position="324"/>
        <end position="349"/>
    </location>
</feature>
<evidence type="ECO:0000256" key="1">
    <source>
        <dbReference type="ARBA" id="ARBA00004141"/>
    </source>
</evidence>
<organism evidence="10 11">
    <name type="scientific">Jimgerdemannia flammicorona</name>
    <dbReference type="NCBI Taxonomy" id="994334"/>
    <lineage>
        <taxon>Eukaryota</taxon>
        <taxon>Fungi</taxon>
        <taxon>Fungi incertae sedis</taxon>
        <taxon>Mucoromycota</taxon>
        <taxon>Mucoromycotina</taxon>
        <taxon>Endogonomycetes</taxon>
        <taxon>Endogonales</taxon>
        <taxon>Endogonaceae</taxon>
        <taxon>Jimgerdemannia</taxon>
    </lineage>
</organism>
<dbReference type="SUPFAM" id="SSF103473">
    <property type="entry name" value="MFS general substrate transporter"/>
    <property type="match status" value="1"/>
</dbReference>
<feature type="transmembrane region" description="Helical" evidence="8">
    <location>
        <begin position="356"/>
        <end position="379"/>
    </location>
</feature>
<dbReference type="PRINTS" id="PR00171">
    <property type="entry name" value="SUGRTRNSPORT"/>
</dbReference>
<dbReference type="InterPro" id="IPR050360">
    <property type="entry name" value="MFS_Sugar_Transporters"/>
</dbReference>
<dbReference type="PANTHER" id="PTHR48022">
    <property type="entry name" value="PLASTIDIC GLUCOSE TRANSPORTER 4"/>
    <property type="match status" value="1"/>
</dbReference>
<dbReference type="PANTHER" id="PTHR48022:SF7">
    <property type="entry name" value="MAJOR FACILITATOR SUPERFAMILY (MFS) PROFILE DOMAIN-CONTAINING PROTEIN-RELATED"/>
    <property type="match status" value="1"/>
</dbReference>